<dbReference type="Gene3D" id="3.40.50.300">
    <property type="entry name" value="P-loop containing nucleotide triphosphate hydrolases"/>
    <property type="match status" value="1"/>
</dbReference>
<dbReference type="OrthoDB" id="9783370at2"/>
<dbReference type="RefSeq" id="WP_064286773.1">
    <property type="nucleotide sequence ID" value="NZ_LXKA01000360.1"/>
</dbReference>
<comment type="caution">
    <text evidence="2">The sequence shown here is derived from an EMBL/GenBank/DDBJ whole genome shotgun (WGS) entry which is preliminary data.</text>
</comment>
<sequence>MNQQNLENGNGAQVTHLPEPAPSYGRQAEASTVSRRAPRTLAETGLPQEFVTRLILKSALLHGKSSFADFAERHCLSVGVLEDALAFLVREHLIEITHRGSNDLDVQSRLTENGRLLAQDEMTRCRYCGPAPVAFETYVDSVREHSVRWIRITQADVHAAFRDVIIEPALLDSAAASLNAGRPLLLPGLAGSGKTFLAERLGLLLRGAVPIPYALYVGGEIVQLYDPLVHLDAPDQGTASAGDRRWRMCRRPVVISGGELTLEGLDLRHDATAGFYQAPPHAKANMGLYIVDDLGRQRVAPHELLNRWLMPLDRGVDQLTLQSGSRFLMPFDVWPVFSSNLSPAQFDDAFLRRLGSKIYVGPLSVDQYHALFDARCAALKLNASQAVFDYLLHNLHFPSGRPFLACYPGDLLDLVSASAHYHGAAREVTEDGLRDAWHNYFATAMEHESPYPPTADRPARQLAAG</sequence>
<gene>
    <name evidence="2" type="ORF">A6V37_08520</name>
</gene>
<evidence type="ECO:0000313" key="2">
    <source>
        <dbReference type="EMBL" id="OAJ53430.1"/>
    </source>
</evidence>
<feature type="compositionally biased region" description="Polar residues" evidence="1">
    <location>
        <begin position="1"/>
        <end position="13"/>
    </location>
</feature>
<dbReference type="SUPFAM" id="SSF46785">
    <property type="entry name" value="Winged helix' DNA-binding domain"/>
    <property type="match status" value="1"/>
</dbReference>
<reference evidence="2 3" key="1">
    <citation type="submission" date="2016-04" db="EMBL/GenBank/DDBJ databases">
        <title>Reclassification of Paraburkholderia panaciterrae (Farh et al. 2015) Dobritsa &amp; Samadpour 2016 as a later homotypic synonym of Paraburkholderia ginsengiterrae (Farh et al. 2015) Dobritsa &amp; Samadpour 2016.</title>
        <authorList>
            <person name="Dobritsa A.P."/>
            <person name="Kutumbaka K."/>
            <person name="Samadpour M."/>
        </authorList>
    </citation>
    <scope>NUCLEOTIDE SEQUENCE [LARGE SCALE GENOMIC DNA]</scope>
    <source>
        <strain evidence="2 3">DCY85</strain>
    </source>
</reference>
<protein>
    <submittedName>
        <fullName evidence="2">ATPase</fullName>
    </submittedName>
</protein>
<feature type="region of interest" description="Disordered" evidence="1">
    <location>
        <begin position="1"/>
        <end position="39"/>
    </location>
</feature>
<name>A0A1A9N0E5_9BURK</name>
<accession>A0A1A9N0E5</accession>
<dbReference type="InterPro" id="IPR027417">
    <property type="entry name" value="P-loop_NTPase"/>
</dbReference>
<dbReference type="EMBL" id="LXKA01000360">
    <property type="protein sequence ID" value="OAJ53430.1"/>
    <property type="molecule type" value="Genomic_DNA"/>
</dbReference>
<dbReference type="Proteomes" id="UP000078116">
    <property type="component" value="Unassembled WGS sequence"/>
</dbReference>
<dbReference type="STRING" id="1462993.A6V36_29375"/>
<evidence type="ECO:0000256" key="1">
    <source>
        <dbReference type="SAM" id="MobiDB-lite"/>
    </source>
</evidence>
<proteinExistence type="predicted"/>
<evidence type="ECO:0000313" key="3">
    <source>
        <dbReference type="Proteomes" id="UP000078116"/>
    </source>
</evidence>
<dbReference type="SUPFAM" id="SSF52540">
    <property type="entry name" value="P-loop containing nucleoside triphosphate hydrolases"/>
    <property type="match status" value="1"/>
</dbReference>
<dbReference type="AlphaFoldDB" id="A0A1A9N0E5"/>
<organism evidence="2 3">
    <name type="scientific">Paraburkholderia ginsengiterrae</name>
    <dbReference type="NCBI Taxonomy" id="1462993"/>
    <lineage>
        <taxon>Bacteria</taxon>
        <taxon>Pseudomonadati</taxon>
        <taxon>Pseudomonadota</taxon>
        <taxon>Betaproteobacteria</taxon>
        <taxon>Burkholderiales</taxon>
        <taxon>Burkholderiaceae</taxon>
        <taxon>Paraburkholderia</taxon>
    </lineage>
</organism>
<dbReference type="InterPro" id="IPR036390">
    <property type="entry name" value="WH_DNA-bd_sf"/>
</dbReference>